<accession>D5C0A5</accession>
<dbReference type="OrthoDB" id="262857at2"/>
<keyword evidence="2" id="KW-1185">Reference proteome</keyword>
<dbReference type="HOGENOM" id="CLU_1224230_0_0_6"/>
<sequence>MELGSAIWNLLMRVAQHKVELPNVGHRLGVTIRGLVCAFLVGPVHGEDSASSAVHTVDFTEQPAGEAVTWLQNRGYELRLDAKALNPRFNENGLTLSTDGEEAGLFVRKMDVGGASRLRVDWGVERYPEGADWEGGVYRVPIAVMVSFGEEGIESGSFFVPDAPYFISVFLSENAQPGKVYTANYYQKGGRYLCRPCNPPPGKTVSTEIDLDETFRMVFVRSEVPPITSFSFQMNTEDTSGGARAYIKRIQFLTQ</sequence>
<dbReference type="Proteomes" id="UP000001844">
    <property type="component" value="Chromosome"/>
</dbReference>
<gene>
    <name evidence="1" type="ordered locus">Nhal_1277</name>
</gene>
<name>D5C0A5_NITHN</name>
<evidence type="ECO:0000313" key="2">
    <source>
        <dbReference type="Proteomes" id="UP000001844"/>
    </source>
</evidence>
<proteinExistence type="predicted"/>
<reference evidence="2" key="1">
    <citation type="submission" date="2010-04" db="EMBL/GenBank/DDBJ databases">
        <title>Complete genome sequence of Nitrosococcus halophilus Nc4, a salt-adapted, aerobic obligate ammonia-oxidizing sulfur purple bacterium.</title>
        <authorList>
            <consortium name="US DOE Joint Genome Institute"/>
            <person name="Campbell M.A."/>
            <person name="Malfatti S.A."/>
            <person name="Chain P.S.G."/>
            <person name="Heidelberg J.F."/>
            <person name="Ward B.B."/>
            <person name="Klotz M.G."/>
        </authorList>
    </citation>
    <scope>NUCLEOTIDE SEQUENCE [LARGE SCALE GENOMIC DNA]</scope>
    <source>
        <strain evidence="2">Nc4</strain>
    </source>
</reference>
<dbReference type="EMBL" id="CP001798">
    <property type="protein sequence ID" value="ADE14431.1"/>
    <property type="molecule type" value="Genomic_DNA"/>
</dbReference>
<dbReference type="AlphaFoldDB" id="D5C0A5"/>
<evidence type="ECO:0000313" key="1">
    <source>
        <dbReference type="EMBL" id="ADE14431.1"/>
    </source>
</evidence>
<dbReference type="eggNOG" id="ENOG503434E">
    <property type="taxonomic scope" value="Bacteria"/>
</dbReference>
<organism evidence="1 2">
    <name type="scientific">Nitrosococcus halophilus (strain Nc4)</name>
    <dbReference type="NCBI Taxonomy" id="472759"/>
    <lineage>
        <taxon>Bacteria</taxon>
        <taxon>Pseudomonadati</taxon>
        <taxon>Pseudomonadota</taxon>
        <taxon>Gammaproteobacteria</taxon>
        <taxon>Chromatiales</taxon>
        <taxon>Chromatiaceae</taxon>
        <taxon>Nitrosococcus</taxon>
    </lineage>
</organism>
<dbReference type="KEGG" id="nhl:Nhal_1277"/>
<protein>
    <submittedName>
        <fullName evidence="1">Uncharacterized protein</fullName>
    </submittedName>
</protein>